<organism evidence="2 3">
    <name type="scientific">Ophiocordyceps australis</name>
    <dbReference type="NCBI Taxonomy" id="1399860"/>
    <lineage>
        <taxon>Eukaryota</taxon>
        <taxon>Fungi</taxon>
        <taxon>Dikarya</taxon>
        <taxon>Ascomycota</taxon>
        <taxon>Pezizomycotina</taxon>
        <taxon>Sordariomycetes</taxon>
        <taxon>Hypocreomycetidae</taxon>
        <taxon>Hypocreales</taxon>
        <taxon>Ophiocordycipitaceae</taxon>
        <taxon>Ophiocordyceps</taxon>
    </lineage>
</organism>
<comment type="caution">
    <text evidence="2">The sequence shown here is derived from an EMBL/GenBank/DDBJ whole genome shotgun (WGS) entry which is preliminary data.</text>
</comment>
<dbReference type="GO" id="GO:0031204">
    <property type="term" value="P:post-translational protein targeting to membrane, translocation"/>
    <property type="evidence" value="ECO:0007669"/>
    <property type="project" value="InterPro"/>
</dbReference>
<keyword evidence="3" id="KW-1185">Reference proteome</keyword>
<dbReference type="OrthoDB" id="73168at2759"/>
<sequence length="246" mass="27568">MLGVDWKGLALPLAYLLVLGGALMIFSTMHRKRKAAQSANLAPWFGPNLQRNVYLSLLHMGPDQGAEKSPRVPDSVLRASLLRRAVEDIERLIQIKSAKQACSSLLLRGSVGDDLWQRFQRAEKEMEEELRDVVTEANALAPSWGPVIFQSAHEIAANTRLRKRLTQIQAQTESEKQWWEKRRSQIQTAFIKELDGSEVGSTKATSEDDAVLIDTPAKGGKRGKRHVYARARFLRRIKMGAAGKRA</sequence>
<keyword evidence="1" id="KW-0472">Membrane</keyword>
<accession>A0A2C5XYX5</accession>
<dbReference type="STRING" id="1399860.A0A2C5XYX5"/>
<name>A0A2C5XYX5_9HYPO</name>
<keyword evidence="1" id="KW-1133">Transmembrane helix</keyword>
<keyword evidence="1" id="KW-0812">Transmembrane</keyword>
<dbReference type="Pfam" id="PF09802">
    <property type="entry name" value="Sec66"/>
    <property type="match status" value="1"/>
</dbReference>
<evidence type="ECO:0000256" key="1">
    <source>
        <dbReference type="SAM" id="Phobius"/>
    </source>
</evidence>
<evidence type="ECO:0000313" key="2">
    <source>
        <dbReference type="EMBL" id="PHH60330.1"/>
    </source>
</evidence>
<dbReference type="AlphaFoldDB" id="A0A2C5XYX5"/>
<dbReference type="GO" id="GO:0031207">
    <property type="term" value="C:Sec62/Sec63 complex"/>
    <property type="evidence" value="ECO:0007669"/>
    <property type="project" value="InterPro"/>
</dbReference>
<dbReference type="EMBL" id="NJET01000152">
    <property type="protein sequence ID" value="PHH60330.1"/>
    <property type="molecule type" value="Genomic_DNA"/>
</dbReference>
<gene>
    <name evidence="2" type="ORF">CDD81_1856</name>
</gene>
<dbReference type="Proteomes" id="UP000226192">
    <property type="component" value="Unassembled WGS sequence"/>
</dbReference>
<protein>
    <recommendedName>
        <fullName evidence="4">Translocation protein sec66</fullName>
    </recommendedName>
</protein>
<evidence type="ECO:0000313" key="3">
    <source>
        <dbReference type="Proteomes" id="UP000226192"/>
    </source>
</evidence>
<dbReference type="PANTHER" id="PTHR28229">
    <property type="entry name" value="TRANSLOCATION PROTEIN SEC66"/>
    <property type="match status" value="1"/>
</dbReference>
<dbReference type="InterPro" id="IPR018624">
    <property type="entry name" value="Sec66"/>
</dbReference>
<evidence type="ECO:0008006" key="4">
    <source>
        <dbReference type="Google" id="ProtNLM"/>
    </source>
</evidence>
<dbReference type="PANTHER" id="PTHR28229:SF1">
    <property type="entry name" value="TRANSLOCATION PROTEIN SEC66"/>
    <property type="match status" value="1"/>
</dbReference>
<proteinExistence type="predicted"/>
<reference evidence="2 3" key="1">
    <citation type="submission" date="2017-06" db="EMBL/GenBank/DDBJ databases">
        <title>Ant-infecting Ophiocordyceps genomes reveal a high diversity of potential behavioral manipulation genes and a possible major role for enterotoxins.</title>
        <authorList>
            <person name="De Bekker C."/>
            <person name="Evans H.C."/>
            <person name="Brachmann A."/>
            <person name="Hughes D.P."/>
        </authorList>
    </citation>
    <scope>NUCLEOTIDE SEQUENCE [LARGE SCALE GENOMIC DNA]</scope>
    <source>
        <strain evidence="2 3">Map64</strain>
    </source>
</reference>
<feature type="transmembrane region" description="Helical" evidence="1">
    <location>
        <begin position="6"/>
        <end position="26"/>
    </location>
</feature>